<organism evidence="2 3">
    <name type="scientific">Spiroplasma citri</name>
    <dbReference type="NCBI Taxonomy" id="2133"/>
    <lineage>
        <taxon>Bacteria</taxon>
        <taxon>Bacillati</taxon>
        <taxon>Mycoplasmatota</taxon>
        <taxon>Mollicutes</taxon>
        <taxon>Entomoplasmatales</taxon>
        <taxon>Spiroplasmataceae</taxon>
        <taxon>Spiroplasma</taxon>
    </lineage>
</organism>
<dbReference type="EMBL" id="CP046368">
    <property type="protein sequence ID" value="QIA69458.1"/>
    <property type="molecule type" value="Genomic_DNA"/>
</dbReference>
<dbReference type="RefSeq" id="WP_164106017.1">
    <property type="nucleotide sequence ID" value="NZ_CP046368.1"/>
</dbReference>
<proteinExistence type="predicted"/>
<name>A0AAJ4EKF7_SPICI</name>
<evidence type="ECO:0000256" key="1">
    <source>
        <dbReference type="SAM" id="Coils"/>
    </source>
</evidence>
<protein>
    <submittedName>
        <fullName evidence="2">Uncharacterized protein</fullName>
    </submittedName>
</protein>
<dbReference type="Proteomes" id="UP000464735">
    <property type="component" value="Chromosome"/>
</dbReference>
<reference evidence="2 3" key="1">
    <citation type="submission" date="2019-11" db="EMBL/GenBank/DDBJ databases">
        <title>Whole genome sequencing and comparative genomics analyses of five strains of Spiroplasma citri.</title>
        <authorList>
            <person name="Yokomi R."/>
            <person name="Chen J."/>
            <person name="Rattner R."/>
            <person name="Vidalakis G."/>
        </authorList>
    </citation>
    <scope>NUCLEOTIDE SEQUENCE [LARGE SCALE GENOMIC DNA]</scope>
    <source>
        <strain evidence="2 3">BR12</strain>
    </source>
</reference>
<feature type="coiled-coil region" evidence="1">
    <location>
        <begin position="7"/>
        <end position="46"/>
    </location>
</feature>
<evidence type="ECO:0000313" key="3">
    <source>
        <dbReference type="Proteomes" id="UP000464735"/>
    </source>
</evidence>
<evidence type="ECO:0000313" key="2">
    <source>
        <dbReference type="EMBL" id="QIA69458.1"/>
    </source>
</evidence>
<accession>A0AAJ4EKF7</accession>
<gene>
    <name evidence="2" type="ORF">GL298_08245</name>
</gene>
<keyword evidence="1" id="KW-0175">Coiled coil</keyword>
<sequence length="230" mass="27628">MPDYKLMTDYLDELSNIVLEINKAQQEAEEKARQKARDELLKLEIKKDKNIYQGNRTKLIIFGVDFEKGSLFYKDNCIVENYKIFLDIYTPQLSTFNAYNYYNLNVEIEDIVCILNNENQLYIGIITHIEKTKMKIYIPLLLKILNLFLILKFTTYIKIKVDIFFTLIKIIYNNIPFIKLNKKINDENNNNPKFFEENEEKEFNCYQFINKIFKITNIFLKFNIDLKILF</sequence>
<dbReference type="AlphaFoldDB" id="A0AAJ4EKF7"/>